<feature type="region of interest" description="Disordered" evidence="1">
    <location>
        <begin position="734"/>
        <end position="758"/>
    </location>
</feature>
<dbReference type="Pfam" id="PF13032">
    <property type="entry name" value="RNaseH_pPIWI_RE"/>
    <property type="match status" value="1"/>
</dbReference>
<evidence type="ECO:0000259" key="4">
    <source>
        <dbReference type="Pfam" id="PF18157"/>
    </source>
</evidence>
<feature type="region of interest" description="Disordered" evidence="1">
    <location>
        <begin position="990"/>
        <end position="1031"/>
    </location>
</feature>
<organism evidence="5 6">
    <name type="scientific">Streptomyces cremeus</name>
    <dbReference type="NCBI Taxonomy" id="66881"/>
    <lineage>
        <taxon>Bacteria</taxon>
        <taxon>Bacillati</taxon>
        <taxon>Actinomycetota</taxon>
        <taxon>Actinomycetes</taxon>
        <taxon>Kitasatosporales</taxon>
        <taxon>Streptomycetaceae</taxon>
        <taxon>Streptomyces</taxon>
    </lineage>
</organism>
<feature type="domain" description="pPIWI-RE RNaseH" evidence="2">
    <location>
        <begin position="663"/>
        <end position="982"/>
    </location>
</feature>
<evidence type="ECO:0000313" key="6">
    <source>
        <dbReference type="Proteomes" id="UP001589718"/>
    </source>
</evidence>
<accession>A0ABV5P5B1</accession>
<feature type="region of interest" description="Disordered" evidence="1">
    <location>
        <begin position="403"/>
        <end position="427"/>
    </location>
</feature>
<keyword evidence="6" id="KW-1185">Reference proteome</keyword>
<dbReference type="InterPro" id="IPR040496">
    <property type="entry name" value="MID_pPIWI_RE"/>
</dbReference>
<feature type="domain" description="Prokaryotic pPIWI-RE MID" evidence="4">
    <location>
        <begin position="514"/>
        <end position="651"/>
    </location>
</feature>
<dbReference type="RefSeq" id="WP_345227897.1">
    <property type="nucleotide sequence ID" value="NZ_BAAAXE010000014.1"/>
</dbReference>
<gene>
    <name evidence="5" type="ORF">ACFFTU_00180</name>
</gene>
<feature type="domain" description="pPIWI-RE module N-terminal" evidence="3">
    <location>
        <begin position="9"/>
        <end position="451"/>
    </location>
</feature>
<reference evidence="5 6" key="1">
    <citation type="submission" date="2024-09" db="EMBL/GenBank/DDBJ databases">
        <authorList>
            <person name="Sun Q."/>
            <person name="Mori K."/>
        </authorList>
    </citation>
    <scope>NUCLEOTIDE SEQUENCE [LARGE SCALE GENOMIC DNA]</scope>
    <source>
        <strain evidence="5 6">JCM 4362</strain>
    </source>
</reference>
<comment type="caution">
    <text evidence="5">The sequence shown here is derived from an EMBL/GenBank/DDBJ whole genome shotgun (WGS) entry which is preliminary data.</text>
</comment>
<dbReference type="InterPro" id="IPR025085">
    <property type="entry name" value="pPIWI_RE_X"/>
</dbReference>
<name>A0ABV5P5B1_STRCM</name>
<evidence type="ECO:0000259" key="2">
    <source>
        <dbReference type="Pfam" id="PF13032"/>
    </source>
</evidence>
<evidence type="ECO:0000259" key="3">
    <source>
        <dbReference type="Pfam" id="PF13111"/>
    </source>
</evidence>
<evidence type="ECO:0000256" key="1">
    <source>
        <dbReference type="SAM" id="MobiDB-lite"/>
    </source>
</evidence>
<dbReference type="Pfam" id="PF18157">
    <property type="entry name" value="MID_pPIWI_RE"/>
    <property type="match status" value="1"/>
</dbReference>
<dbReference type="EMBL" id="JBHMCR010000001">
    <property type="protein sequence ID" value="MFB9518385.1"/>
    <property type="molecule type" value="Genomic_DNA"/>
</dbReference>
<dbReference type="Proteomes" id="UP001589718">
    <property type="component" value="Unassembled WGS sequence"/>
</dbReference>
<sequence>MYDSVRRSAYHLAPDAAPWSADYRVMPFPEQWSPALLDLCNHGQDDEDKRLWTVPTYRFDSALQTFAPDLVVRPRPRTPVGEVRPADADHWLYAPVTEGSEPLPQPMFRDLVQAWLPTLNRAKGRDEAAYRRLLLDTAARLRADLPGWQGASAGGPLTVDLLGTLPTEGGTAAPSSRQFQLATDAFARRIAALDPYEFEGGLLRFRPVARGPKEQGAELISQPLRRTVKRKEWWFSIRLNITLHTTPFDLRPRLHLHWGVRRWATHLDRATGRLRLAYGQDASVFLLPTVPWLPGAPVSSRYAVARITRPRGTEDWIWRHNDAGGLLGRLSPADHFPASPDTLLTDPESWLTEGRPTQAMVAHSTRSPSAHEIGGGLMPHQRSELSAWAEQALPEGLVRVPDLERRGTGASAPANRRPKSRGTAVERETARAIEAASSTAQRRTALAAASGSGAEPPLFEARLLWRTERLRTAAIEEFTAVLGLGDIQGRDVQGTGMSEAACEQARPNAPVILEWVTPELHVRLRCLPLINGLAEPLTLDPAVKGRGERFARAVTTRRSAVRSWLAADGTSPSEPGLALVEIGHPSLFRPSATDPKFALRLGSADAGALTQFVVSPSPDRPIANEQSLGHRTHSAWLDGLRQLGVRVLPAHTLGDRLPAGLRYAALWMVKRRKDGPTRLPKHVPVAVLVSPCQGTAAGRALVHGWDDELREWVPYPAFLLGLVRQAEIDAEDFPDQAATPGPVLPAQRNGDSPSPSPYIASKAWRQNLQQQRRETANFLQRVLHSLHGEPTVLITHAQNSRAHWPWLQDGQVVPDLLRTGHAPAEGMDPDLRLVRVRGTAGRETAQWWGLAPDPETGKNGQPTGFWAAPHDSADAGDEGAVGQRVFYSATSRPQSHPVSPKLDRLAMRTTASGNQVSQAGKPAWNPNLAEVAVLGCHPLDGDEPEALAMAMHQLRQAPDYADALSLPLPLHLAGLAQAYVLPMRAENNEATAWGERGEPSSTDGCTTEDPDYLESPRTTVEAHPLEQASLF</sequence>
<protein>
    <submittedName>
        <fullName evidence="5">PPIWI_RE module domain-containing protein</fullName>
    </submittedName>
</protein>
<evidence type="ECO:0000313" key="5">
    <source>
        <dbReference type="EMBL" id="MFB9518385.1"/>
    </source>
</evidence>
<dbReference type="Pfam" id="PF13111">
    <property type="entry name" value="pPIWI_RE_X"/>
    <property type="match status" value="1"/>
</dbReference>
<dbReference type="InterPro" id="IPR024996">
    <property type="entry name" value="RNaseH_pPIWI_RE"/>
</dbReference>
<proteinExistence type="predicted"/>